<accession>A0A9W7CGE7</accession>
<protein>
    <submittedName>
        <fullName evidence="2">Unnamed protein product</fullName>
    </submittedName>
</protein>
<gene>
    <name evidence="2" type="ORF">Plil01_001391000</name>
</gene>
<keyword evidence="3" id="KW-1185">Reference proteome</keyword>
<reference evidence="2" key="1">
    <citation type="submission" date="2023-04" db="EMBL/GenBank/DDBJ databases">
        <title>Phytophthora lilii NBRC 32176.</title>
        <authorList>
            <person name="Ichikawa N."/>
            <person name="Sato H."/>
            <person name="Tonouchi N."/>
        </authorList>
    </citation>
    <scope>NUCLEOTIDE SEQUENCE</scope>
    <source>
        <strain evidence="2">NBRC 32176</strain>
    </source>
</reference>
<name>A0A9W7CGE7_9STRA</name>
<sequence>MVAVFTYSLAMAAAISVVNGHGYMTKPAATFSPQGDRTQFSELFLRNSRIVNGAPADNVATFNKGFVSSSYKSLKHFIDAKAKSLYLVPPPHLWQC</sequence>
<evidence type="ECO:0000313" key="3">
    <source>
        <dbReference type="Proteomes" id="UP001165083"/>
    </source>
</evidence>
<dbReference type="Proteomes" id="UP001165083">
    <property type="component" value="Unassembled WGS sequence"/>
</dbReference>
<organism evidence="2 3">
    <name type="scientific">Phytophthora lilii</name>
    <dbReference type="NCBI Taxonomy" id="2077276"/>
    <lineage>
        <taxon>Eukaryota</taxon>
        <taxon>Sar</taxon>
        <taxon>Stramenopiles</taxon>
        <taxon>Oomycota</taxon>
        <taxon>Peronosporomycetes</taxon>
        <taxon>Peronosporales</taxon>
        <taxon>Peronosporaceae</taxon>
        <taxon>Phytophthora</taxon>
    </lineage>
</organism>
<dbReference type="EMBL" id="BSXW01000994">
    <property type="protein sequence ID" value="GMF32540.1"/>
    <property type="molecule type" value="Genomic_DNA"/>
</dbReference>
<proteinExistence type="predicted"/>
<keyword evidence="1" id="KW-0732">Signal</keyword>
<feature type="signal peptide" evidence="1">
    <location>
        <begin position="1"/>
        <end position="20"/>
    </location>
</feature>
<dbReference type="AlphaFoldDB" id="A0A9W7CGE7"/>
<comment type="caution">
    <text evidence="2">The sequence shown here is derived from an EMBL/GenBank/DDBJ whole genome shotgun (WGS) entry which is preliminary data.</text>
</comment>
<feature type="chain" id="PRO_5040760142" evidence="1">
    <location>
        <begin position="21"/>
        <end position="96"/>
    </location>
</feature>
<evidence type="ECO:0000256" key="1">
    <source>
        <dbReference type="SAM" id="SignalP"/>
    </source>
</evidence>
<evidence type="ECO:0000313" key="2">
    <source>
        <dbReference type="EMBL" id="GMF32540.1"/>
    </source>
</evidence>